<dbReference type="InterPro" id="IPR002733">
    <property type="entry name" value="AMMECR1_domain"/>
</dbReference>
<dbReference type="SUPFAM" id="SSF143447">
    <property type="entry name" value="AMMECR1-like"/>
    <property type="match status" value="1"/>
</dbReference>
<gene>
    <name evidence="2" type="ORF">M911_01970</name>
</gene>
<dbReference type="PATRIC" id="fig|1354791.3.peg.788"/>
<dbReference type="InterPro" id="IPR023473">
    <property type="entry name" value="AMMECR1"/>
</dbReference>
<sequence length="182" mass="20030">MDPAEHQLLFQVARRAVSGAQPAIPAQRASLSKRLLTPAATFVTLHHRSALRGCIGTLEPHRPLVDDVAHNAWSAAFRDPRFPPLPQAQAPEVALSISILGPSEPLDVENEDILLQSLRPGMDGVILEDGPHRSTFLPAVWEQLPQPAEFMAALRRKAGLPANHWSDTLNLWRYTVAVLEEP</sequence>
<keyword evidence="3" id="KW-1185">Reference proteome</keyword>
<dbReference type="Gene3D" id="3.30.700.20">
    <property type="entry name" value="Hypothetical protein ph0010, domain 1"/>
    <property type="match status" value="1"/>
</dbReference>
<protein>
    <submittedName>
        <fullName evidence="2">Ammecr1 domain protein</fullName>
    </submittedName>
</protein>
<dbReference type="EMBL" id="CP007268">
    <property type="protein sequence ID" value="AHK78154.1"/>
    <property type="molecule type" value="Genomic_DNA"/>
</dbReference>
<reference evidence="3" key="2">
    <citation type="submission" date="2014-02" db="EMBL/GenBank/DDBJ databases">
        <title>Draft Genome Sequence of extremely halophilic bacteria Halorhodospira halochloris.</title>
        <authorList>
            <person name="Singh K.S."/>
        </authorList>
    </citation>
    <scope>NUCLEOTIDE SEQUENCE [LARGE SCALE GENOMIC DNA]</scope>
    <source>
        <strain evidence="3">A</strain>
    </source>
</reference>
<dbReference type="Proteomes" id="UP000019442">
    <property type="component" value="Chromosome"/>
</dbReference>
<dbReference type="NCBIfam" id="TIGR00296">
    <property type="entry name" value="TIGR00296 family protein"/>
    <property type="match status" value="1"/>
</dbReference>
<dbReference type="PANTHER" id="PTHR13016">
    <property type="entry name" value="AMMECR1 HOMOLOG"/>
    <property type="match status" value="1"/>
</dbReference>
<evidence type="ECO:0000313" key="3">
    <source>
        <dbReference type="Proteomes" id="UP000019442"/>
    </source>
</evidence>
<dbReference type="InterPro" id="IPR027485">
    <property type="entry name" value="AMMECR1_N"/>
</dbReference>
<feature type="domain" description="AMMECR1" evidence="1">
    <location>
        <begin position="4"/>
        <end position="182"/>
    </location>
</feature>
<reference evidence="2 3" key="1">
    <citation type="journal article" date="2014" name="J Genomics">
        <title>Draft Genome Sequence of the Extremely Halophilic Phototrophic Purple Sulfur Bacterium Halorhodospira halochloris.</title>
        <authorList>
            <person name="Singh K.S."/>
            <person name="Kirksey J."/>
            <person name="Hoff W.D."/>
            <person name="Deole R."/>
        </authorList>
    </citation>
    <scope>NUCLEOTIDE SEQUENCE [LARGE SCALE GENOMIC DNA]</scope>
    <source>
        <strain evidence="2 3">A</strain>
    </source>
</reference>
<dbReference type="InterPro" id="IPR036071">
    <property type="entry name" value="AMMECR1_dom_sf"/>
</dbReference>
<dbReference type="AlphaFoldDB" id="W8KEJ1"/>
<dbReference type="NCBIfam" id="TIGR04335">
    <property type="entry name" value="AmmeMemoSam_A"/>
    <property type="match status" value="1"/>
</dbReference>
<accession>W8KEJ1</accession>
<evidence type="ECO:0000259" key="1">
    <source>
        <dbReference type="PROSITE" id="PS51112"/>
    </source>
</evidence>
<organism evidence="2 3">
    <name type="scientific">Ectothiorhodospira haloalkaliphila</name>
    <dbReference type="NCBI Taxonomy" id="421628"/>
    <lineage>
        <taxon>Bacteria</taxon>
        <taxon>Pseudomonadati</taxon>
        <taxon>Pseudomonadota</taxon>
        <taxon>Gammaproteobacteria</taxon>
        <taxon>Chromatiales</taxon>
        <taxon>Ectothiorhodospiraceae</taxon>
        <taxon>Ectothiorhodospira</taxon>
    </lineage>
</organism>
<dbReference type="Pfam" id="PF01871">
    <property type="entry name" value="AMMECR1"/>
    <property type="match status" value="1"/>
</dbReference>
<dbReference type="PANTHER" id="PTHR13016:SF0">
    <property type="entry name" value="AMME SYNDROME CANDIDATE GENE 1 PROTEIN"/>
    <property type="match status" value="1"/>
</dbReference>
<proteinExistence type="predicted"/>
<dbReference type="HOGENOM" id="CLU_095686_1_1_6"/>
<dbReference type="InterPro" id="IPR027623">
    <property type="entry name" value="AmmeMemoSam_A"/>
</dbReference>
<dbReference type="KEGG" id="hhc:M911_01970"/>
<evidence type="ECO:0000313" key="2">
    <source>
        <dbReference type="EMBL" id="AHK78154.1"/>
    </source>
</evidence>
<dbReference type="Gene3D" id="3.30.1490.150">
    <property type="entry name" value="Hypothetical protein ph0010, domain 2"/>
    <property type="match status" value="1"/>
</dbReference>
<dbReference type="PROSITE" id="PS51112">
    <property type="entry name" value="AMMECR1"/>
    <property type="match status" value="1"/>
</dbReference>
<name>W8KEJ1_9GAMM</name>